<reference evidence="2 3" key="1">
    <citation type="submission" date="2016-12" db="EMBL/GenBank/DDBJ databases">
        <title>Complete genome sequence of Clostridium kluyveri JZZ isolated from the pit mud of a Chinese flavor liquor-making factory.</title>
        <authorList>
            <person name="Wang Y."/>
        </authorList>
    </citation>
    <scope>NUCLEOTIDE SEQUENCE [LARGE SCALE GENOMIC DNA]</scope>
    <source>
        <strain evidence="2 3">JZZ</strain>
    </source>
</reference>
<evidence type="ECO:0000259" key="1">
    <source>
        <dbReference type="PROSITE" id="PS50930"/>
    </source>
</evidence>
<evidence type="ECO:0000313" key="2">
    <source>
        <dbReference type="EMBL" id="APM37862.1"/>
    </source>
</evidence>
<feature type="domain" description="HTH LytTR-type" evidence="1">
    <location>
        <begin position="90"/>
        <end position="182"/>
    </location>
</feature>
<evidence type="ECO:0000313" key="3">
    <source>
        <dbReference type="Proteomes" id="UP000184604"/>
    </source>
</evidence>
<protein>
    <submittedName>
        <fullName evidence="2">Transcriptional regulator</fullName>
    </submittedName>
</protein>
<accession>A0A1L5F4J0</accession>
<dbReference type="RefSeq" id="WP_073537552.1">
    <property type="nucleotide sequence ID" value="NZ_CP018335.1"/>
</dbReference>
<dbReference type="Proteomes" id="UP000184604">
    <property type="component" value="Chromosome"/>
</dbReference>
<dbReference type="GO" id="GO:0003677">
    <property type="term" value="F:DNA binding"/>
    <property type="evidence" value="ECO:0007669"/>
    <property type="project" value="InterPro"/>
</dbReference>
<proteinExistence type="predicted"/>
<gene>
    <name evidence="2" type="ORF">BS101_03470</name>
</gene>
<dbReference type="InterPro" id="IPR007492">
    <property type="entry name" value="LytTR_DNA-bd_dom"/>
</dbReference>
<dbReference type="PANTHER" id="PTHR37299:SF4">
    <property type="entry name" value="TRANSCRIPTIONAL REGULATOR"/>
    <property type="match status" value="1"/>
</dbReference>
<dbReference type="EMBL" id="CP018335">
    <property type="protein sequence ID" value="APM37862.1"/>
    <property type="molecule type" value="Genomic_DNA"/>
</dbReference>
<name>A0A1L5F4J0_CLOKL</name>
<dbReference type="Gene3D" id="2.40.50.1020">
    <property type="entry name" value="LytTr DNA-binding domain"/>
    <property type="match status" value="1"/>
</dbReference>
<dbReference type="GO" id="GO:0000156">
    <property type="term" value="F:phosphorelay response regulator activity"/>
    <property type="evidence" value="ECO:0007669"/>
    <property type="project" value="InterPro"/>
</dbReference>
<organism evidence="2 3">
    <name type="scientific">Clostridium kluyveri</name>
    <dbReference type="NCBI Taxonomy" id="1534"/>
    <lineage>
        <taxon>Bacteria</taxon>
        <taxon>Bacillati</taxon>
        <taxon>Bacillota</taxon>
        <taxon>Clostridia</taxon>
        <taxon>Eubacteriales</taxon>
        <taxon>Clostridiaceae</taxon>
        <taxon>Clostridium</taxon>
    </lineage>
</organism>
<dbReference type="PROSITE" id="PS50930">
    <property type="entry name" value="HTH_LYTTR"/>
    <property type="match status" value="1"/>
</dbReference>
<dbReference type="PANTHER" id="PTHR37299">
    <property type="entry name" value="TRANSCRIPTIONAL REGULATOR-RELATED"/>
    <property type="match status" value="1"/>
</dbReference>
<dbReference type="InterPro" id="IPR046947">
    <property type="entry name" value="LytR-like"/>
</dbReference>
<dbReference type="AlphaFoldDB" id="A0A1L5F4J0"/>
<dbReference type="Pfam" id="PF04397">
    <property type="entry name" value="LytTR"/>
    <property type="match status" value="1"/>
</dbReference>
<dbReference type="SMART" id="SM00850">
    <property type="entry name" value="LytTR"/>
    <property type="match status" value="1"/>
</dbReference>
<sequence>MEMDLICSENIKRILEEVLTNRKITISKKSKVCIIEKGFDLEAGKIGIYFDMGTLNLLMDYLEQSTASKEEIKNIITGKCEEDELKVLTYDNIYYFESVGNNVFCKTKDKKYKVKEKLYELEKKLENKEFIRVSKCFIVNIVKVDRIISWFNSRLILKIMDIDEEIYVTRKYLNDFKKFLGF</sequence>
<dbReference type="OrthoDB" id="9808614at2"/>